<reference evidence="2" key="2">
    <citation type="submission" date="2020-11" db="EMBL/GenBank/DDBJ databases">
        <authorList>
            <person name="McCartney M.A."/>
            <person name="Auch B."/>
            <person name="Kono T."/>
            <person name="Mallez S."/>
            <person name="Becker A."/>
            <person name="Gohl D.M."/>
            <person name="Silverstein K.A.T."/>
            <person name="Koren S."/>
            <person name="Bechman K.B."/>
            <person name="Herman A."/>
            <person name="Abrahante J.E."/>
            <person name="Garbe J."/>
        </authorList>
    </citation>
    <scope>NUCLEOTIDE SEQUENCE</scope>
    <source>
        <strain evidence="2">Duluth1</strain>
        <tissue evidence="2">Whole animal</tissue>
    </source>
</reference>
<dbReference type="AlphaFoldDB" id="A0A9D4QLU6"/>
<reference evidence="2" key="1">
    <citation type="journal article" date="2019" name="bioRxiv">
        <title>The Genome of the Zebra Mussel, Dreissena polymorpha: A Resource for Invasive Species Research.</title>
        <authorList>
            <person name="McCartney M.A."/>
            <person name="Auch B."/>
            <person name="Kono T."/>
            <person name="Mallez S."/>
            <person name="Zhang Y."/>
            <person name="Obille A."/>
            <person name="Becker A."/>
            <person name="Abrahante J.E."/>
            <person name="Garbe J."/>
            <person name="Badalamenti J.P."/>
            <person name="Herman A."/>
            <person name="Mangelson H."/>
            <person name="Liachko I."/>
            <person name="Sullivan S."/>
            <person name="Sone E.D."/>
            <person name="Koren S."/>
            <person name="Silverstein K.A.T."/>
            <person name="Beckman K.B."/>
            <person name="Gohl D.M."/>
        </authorList>
    </citation>
    <scope>NUCLEOTIDE SEQUENCE</scope>
    <source>
        <strain evidence="2">Duluth1</strain>
        <tissue evidence="2">Whole animal</tissue>
    </source>
</reference>
<protein>
    <submittedName>
        <fullName evidence="2">Uncharacterized protein</fullName>
    </submittedName>
</protein>
<dbReference type="EMBL" id="JAIWYP010000004">
    <property type="protein sequence ID" value="KAH3835739.1"/>
    <property type="molecule type" value="Genomic_DNA"/>
</dbReference>
<accession>A0A9D4QLU6</accession>
<feature type="region of interest" description="Disordered" evidence="1">
    <location>
        <begin position="67"/>
        <end position="86"/>
    </location>
</feature>
<evidence type="ECO:0000256" key="1">
    <source>
        <dbReference type="SAM" id="MobiDB-lite"/>
    </source>
</evidence>
<proteinExistence type="predicted"/>
<keyword evidence="3" id="KW-1185">Reference proteome</keyword>
<evidence type="ECO:0000313" key="3">
    <source>
        <dbReference type="Proteomes" id="UP000828390"/>
    </source>
</evidence>
<dbReference type="Proteomes" id="UP000828390">
    <property type="component" value="Unassembled WGS sequence"/>
</dbReference>
<organism evidence="2 3">
    <name type="scientific">Dreissena polymorpha</name>
    <name type="common">Zebra mussel</name>
    <name type="synonym">Mytilus polymorpha</name>
    <dbReference type="NCBI Taxonomy" id="45954"/>
    <lineage>
        <taxon>Eukaryota</taxon>
        <taxon>Metazoa</taxon>
        <taxon>Spiralia</taxon>
        <taxon>Lophotrochozoa</taxon>
        <taxon>Mollusca</taxon>
        <taxon>Bivalvia</taxon>
        <taxon>Autobranchia</taxon>
        <taxon>Heteroconchia</taxon>
        <taxon>Euheterodonta</taxon>
        <taxon>Imparidentia</taxon>
        <taxon>Neoheterodontei</taxon>
        <taxon>Myida</taxon>
        <taxon>Dreissenoidea</taxon>
        <taxon>Dreissenidae</taxon>
        <taxon>Dreissena</taxon>
    </lineage>
</organism>
<feature type="compositionally biased region" description="Polar residues" evidence="1">
    <location>
        <begin position="75"/>
        <end position="86"/>
    </location>
</feature>
<gene>
    <name evidence="2" type="ORF">DPMN_109100</name>
</gene>
<comment type="caution">
    <text evidence="2">The sequence shown here is derived from an EMBL/GenBank/DDBJ whole genome shotgun (WGS) entry which is preliminary data.</text>
</comment>
<name>A0A9D4QLU6_DREPO</name>
<sequence length="86" mass="9683">MARNPIYKGEGLEFAITNMSNESTVNVFFDNLDKCLRKYDILDKPNLIYNADEKGVTIDHKPPHVISSEDFKPQAVTSGKGQQLLL</sequence>
<evidence type="ECO:0000313" key="2">
    <source>
        <dbReference type="EMBL" id="KAH3835739.1"/>
    </source>
</evidence>